<name>A0A8B6EJV9_MYTGA</name>
<dbReference type="PROSITE" id="PS51470">
    <property type="entry name" value="FG_GAP"/>
    <property type="match status" value="3"/>
</dbReference>
<reference evidence="13" key="1">
    <citation type="submission" date="2018-11" db="EMBL/GenBank/DDBJ databases">
        <authorList>
            <person name="Alioto T."/>
            <person name="Alioto T."/>
        </authorList>
    </citation>
    <scope>NUCLEOTIDE SEQUENCE</scope>
</reference>
<feature type="repeat" description="FG-GAP" evidence="10">
    <location>
        <begin position="295"/>
        <end position="356"/>
    </location>
</feature>
<sequence>MDFMVFIFKTYICLHYLDSITHAYNLDKKNVKLFKGPTGSYFGYSVGILENKNGIMILVGAPKGNSSNFPLIDSPGLLYKCPFGDKNKNCYQVNVNTAGNTEETVTYHNKRVTFHNGMGNQWLGMTLDVEPINHSSIIICAPRWKDLYLERKMNGTYHMNGICYLLSSDLSSPPKFLPALTNLKRLVNRKSGYVEFSMGEMGLSAAYSQENGTLFFGAPGLNDWTGGVVIETVSGENNVRYIEPSIKESMNGYNGYSITTGKFVSRNKFSIAVGAPRGGKYNTGKVLLYTSESTVGPLSSVVGTQTGSYFGAALCSLNIEGDKLDYLVVGAPMFADKSPEEGRVFVFKSHGLLGFRKASVLKGLDKPYARFGATISNIGDLDKDGFEDIVVGAPYEEEGRGSIYIFNGYKLGLWSKFTKHITAMEIDPGIRTFGISFSRPYDVDRNNYSDIAVGAYNSDHAIVMWTTPLIDMSETILKVTHLQPVNGCIIHDKLQPNCTNQTLLQGNLIYCLLFKSDKPNSPTNVIVKYQVVFDSTRNNSRIFGYNKSNNLIKFTTFTGKRRIYVNRRACENTTIYIQFNEELNEDVWIELDYHLRGRKVTLLKFNGKKKQPEITNIRKTRVELKQKCTDDNKCDENILIKAAMEIQNENKTVYTVGKPVNVLVIVTVLNIDDIKTTPRDVSINIQYSKTVSFVKSFNYWTNRSLPCDIEDFNNSKFIISSRLSTERNYNTSAIFEFYVGNGLLEDSVEFLISSHSSSRVSNNVTLFLPVVSRSHVTVIGKGSPDEVILKLQNESIKTERKIVFSYIIFNEGPSSLDNSSMLISYPELPGVLDMNGLMIESNPKDSSKYICTLKKRGEIGSALIDKINEERNIQLICDGVHSYCTNIVCKFRNIGPRTSVTLNINMLLSVHGNTFQKLRHVKLQSTSVYRNKTGEKDWDEVILFTKSSQKSKVIIDIFNVDMNYEEVRDIQVWIMIISGAGGIVFFLIISLFMFKVGFFRRLENEELQLRKANWRLRIAEANENQDLNRSLQHFHRRNRHTINNACFSSNVDDDETHVLIPYSNSNGSVSGPSDEDISSISSDMSDESGYLEPIKTRKQRVFVK</sequence>
<dbReference type="PROSITE" id="PS00242">
    <property type="entry name" value="INTEGRIN_ALPHA"/>
    <property type="match status" value="1"/>
</dbReference>
<keyword evidence="3" id="KW-0732">Signal</keyword>
<keyword evidence="11" id="KW-0812">Transmembrane</keyword>
<protein>
    <submittedName>
        <fullName evidence="13">Integrin alpha 9</fullName>
    </submittedName>
</protein>
<dbReference type="SMART" id="SM00191">
    <property type="entry name" value="Int_alpha"/>
    <property type="match status" value="4"/>
</dbReference>
<gene>
    <name evidence="13" type="ORF">MGAL_10B085118</name>
</gene>
<dbReference type="PRINTS" id="PR01185">
    <property type="entry name" value="INTEGRINA"/>
</dbReference>
<keyword evidence="7 11" id="KW-0472">Membrane</keyword>
<proteinExistence type="inferred from homology"/>
<evidence type="ECO:0000256" key="5">
    <source>
        <dbReference type="ARBA" id="ARBA00022889"/>
    </source>
</evidence>
<keyword evidence="5 11" id="KW-0130">Cell adhesion</keyword>
<dbReference type="InterPro" id="IPR018184">
    <property type="entry name" value="Integrin_alpha_C_CS"/>
</dbReference>
<feature type="repeat" description="FG-GAP" evidence="10">
    <location>
        <begin position="28"/>
        <end position="90"/>
    </location>
</feature>
<evidence type="ECO:0000313" key="14">
    <source>
        <dbReference type="Proteomes" id="UP000596742"/>
    </source>
</evidence>
<dbReference type="GO" id="GO:0098609">
    <property type="term" value="P:cell-cell adhesion"/>
    <property type="evidence" value="ECO:0007669"/>
    <property type="project" value="TreeGrafter"/>
</dbReference>
<evidence type="ECO:0000256" key="11">
    <source>
        <dbReference type="RuleBase" id="RU003762"/>
    </source>
</evidence>
<keyword evidence="8 11" id="KW-0675">Receptor</keyword>
<dbReference type="OrthoDB" id="5317514at2759"/>
<comment type="subcellular location">
    <subcellularLocation>
        <location evidence="1 11">Membrane</location>
        <topology evidence="1 11">Single-pass type I membrane protein</topology>
    </subcellularLocation>
</comment>
<dbReference type="InterPro" id="IPR013517">
    <property type="entry name" value="FG-GAP"/>
</dbReference>
<dbReference type="Gene3D" id="1.20.5.930">
    <property type="entry name" value="Bicelle-embedded integrin alpha(iib) transmembrane segment"/>
    <property type="match status" value="1"/>
</dbReference>
<organism evidence="13 14">
    <name type="scientific">Mytilus galloprovincialis</name>
    <name type="common">Mediterranean mussel</name>
    <dbReference type="NCBI Taxonomy" id="29158"/>
    <lineage>
        <taxon>Eukaryota</taxon>
        <taxon>Metazoa</taxon>
        <taxon>Spiralia</taxon>
        <taxon>Lophotrochozoa</taxon>
        <taxon>Mollusca</taxon>
        <taxon>Bivalvia</taxon>
        <taxon>Autobranchia</taxon>
        <taxon>Pteriomorphia</taxon>
        <taxon>Mytilida</taxon>
        <taxon>Mytiloidea</taxon>
        <taxon>Mytilidae</taxon>
        <taxon>Mytilinae</taxon>
        <taxon>Mytilus</taxon>
    </lineage>
</organism>
<keyword evidence="9" id="KW-0325">Glycoprotein</keyword>
<comment type="caution">
    <text evidence="13">The sequence shown here is derived from an EMBL/GenBank/DDBJ whole genome shotgun (WGS) entry which is preliminary data.</text>
</comment>
<feature type="region of interest" description="Disordered" evidence="12">
    <location>
        <begin position="1062"/>
        <end position="1091"/>
    </location>
</feature>
<keyword evidence="6 11" id="KW-0401">Integrin</keyword>
<evidence type="ECO:0000256" key="10">
    <source>
        <dbReference type="PROSITE-ProRule" id="PRU00803"/>
    </source>
</evidence>
<dbReference type="AlphaFoldDB" id="A0A8B6EJV9"/>
<dbReference type="EMBL" id="UYJE01005148">
    <property type="protein sequence ID" value="VDI34464.1"/>
    <property type="molecule type" value="Genomic_DNA"/>
</dbReference>
<dbReference type="Proteomes" id="UP000596742">
    <property type="component" value="Unassembled WGS sequence"/>
</dbReference>
<evidence type="ECO:0000256" key="1">
    <source>
        <dbReference type="ARBA" id="ARBA00004479"/>
    </source>
</evidence>
<dbReference type="GO" id="GO:0008305">
    <property type="term" value="C:integrin complex"/>
    <property type="evidence" value="ECO:0007669"/>
    <property type="project" value="InterPro"/>
</dbReference>
<dbReference type="InterPro" id="IPR013519">
    <property type="entry name" value="Int_alpha_beta-p"/>
</dbReference>
<comment type="similarity">
    <text evidence="2 11">Belongs to the integrin alpha chain family.</text>
</comment>
<dbReference type="PANTHER" id="PTHR23220:SF134">
    <property type="entry name" value="INTEGRIN ALPHA-2 DOMAIN-CONTAINING PROTEIN"/>
    <property type="match status" value="1"/>
</dbReference>
<feature type="repeat" description="FG-GAP" evidence="10">
    <location>
        <begin position="357"/>
        <end position="415"/>
    </location>
</feature>
<evidence type="ECO:0000256" key="3">
    <source>
        <dbReference type="ARBA" id="ARBA00022729"/>
    </source>
</evidence>
<feature type="transmembrane region" description="Helical" evidence="11">
    <location>
        <begin position="972"/>
        <end position="994"/>
    </location>
</feature>
<dbReference type="GO" id="GO:0033627">
    <property type="term" value="P:cell adhesion mediated by integrin"/>
    <property type="evidence" value="ECO:0007669"/>
    <property type="project" value="TreeGrafter"/>
</dbReference>
<dbReference type="Gene3D" id="2.60.40.1460">
    <property type="entry name" value="Integrin domains. Chain A, domain 2"/>
    <property type="match status" value="1"/>
</dbReference>
<keyword evidence="14" id="KW-1185">Reference proteome</keyword>
<dbReference type="PANTHER" id="PTHR23220">
    <property type="entry name" value="INTEGRIN ALPHA"/>
    <property type="match status" value="1"/>
</dbReference>
<evidence type="ECO:0000256" key="2">
    <source>
        <dbReference type="ARBA" id="ARBA00008054"/>
    </source>
</evidence>
<dbReference type="SUPFAM" id="SSF69179">
    <property type="entry name" value="Integrin domains"/>
    <property type="match status" value="1"/>
</dbReference>
<dbReference type="InterPro" id="IPR000413">
    <property type="entry name" value="Integrin_alpha"/>
</dbReference>
<evidence type="ECO:0000313" key="13">
    <source>
        <dbReference type="EMBL" id="VDI34464.1"/>
    </source>
</evidence>
<evidence type="ECO:0000256" key="8">
    <source>
        <dbReference type="ARBA" id="ARBA00023170"/>
    </source>
</evidence>
<dbReference type="Gene3D" id="2.60.40.1530">
    <property type="entry name" value="ntegrin, alpha v. Chain A, domain 4"/>
    <property type="match status" value="1"/>
</dbReference>
<evidence type="ECO:0000256" key="6">
    <source>
        <dbReference type="ARBA" id="ARBA00023037"/>
    </source>
</evidence>
<keyword evidence="4" id="KW-0677">Repeat</keyword>
<dbReference type="InterPro" id="IPR032695">
    <property type="entry name" value="Integrin_dom_sf"/>
</dbReference>
<evidence type="ECO:0000256" key="7">
    <source>
        <dbReference type="ARBA" id="ARBA00023136"/>
    </source>
</evidence>
<keyword evidence="11" id="KW-1133">Transmembrane helix</keyword>
<evidence type="ECO:0000256" key="9">
    <source>
        <dbReference type="ARBA" id="ARBA00023180"/>
    </source>
</evidence>
<dbReference type="GO" id="GO:0005178">
    <property type="term" value="F:integrin binding"/>
    <property type="evidence" value="ECO:0007669"/>
    <property type="project" value="TreeGrafter"/>
</dbReference>
<feature type="compositionally biased region" description="Polar residues" evidence="12">
    <location>
        <begin position="1062"/>
        <end position="1071"/>
    </location>
</feature>
<dbReference type="Gene3D" id="2.130.10.130">
    <property type="entry name" value="Integrin alpha, N-terminal"/>
    <property type="match status" value="1"/>
</dbReference>
<evidence type="ECO:0000256" key="12">
    <source>
        <dbReference type="SAM" id="MobiDB-lite"/>
    </source>
</evidence>
<dbReference type="Pfam" id="PF01839">
    <property type="entry name" value="FG-GAP"/>
    <property type="match status" value="1"/>
</dbReference>
<evidence type="ECO:0000256" key="4">
    <source>
        <dbReference type="ARBA" id="ARBA00022737"/>
    </source>
</evidence>
<dbReference type="GO" id="GO:0009897">
    <property type="term" value="C:external side of plasma membrane"/>
    <property type="evidence" value="ECO:0007669"/>
    <property type="project" value="TreeGrafter"/>
</dbReference>
<dbReference type="GO" id="GO:0007229">
    <property type="term" value="P:integrin-mediated signaling pathway"/>
    <property type="evidence" value="ECO:0007669"/>
    <property type="project" value="UniProtKB-KW"/>
</dbReference>
<dbReference type="SUPFAM" id="SSF69318">
    <property type="entry name" value="Integrin alpha N-terminal domain"/>
    <property type="match status" value="1"/>
</dbReference>
<accession>A0A8B6EJV9</accession>
<dbReference type="InterPro" id="IPR028994">
    <property type="entry name" value="Integrin_alpha_N"/>
</dbReference>
<dbReference type="GO" id="GO:0007160">
    <property type="term" value="P:cell-matrix adhesion"/>
    <property type="evidence" value="ECO:0007669"/>
    <property type="project" value="TreeGrafter"/>
</dbReference>